<dbReference type="Gene3D" id="3.30.200.20">
    <property type="entry name" value="Phosphorylase Kinase, domain 1"/>
    <property type="match status" value="1"/>
</dbReference>
<comment type="catalytic activity">
    <reaction evidence="8">
        <text>L-threonyl-[protein] + ATP = O-phospho-L-threonyl-[protein] + ADP + H(+)</text>
        <dbReference type="Rhea" id="RHEA:46608"/>
        <dbReference type="Rhea" id="RHEA-COMP:11060"/>
        <dbReference type="Rhea" id="RHEA-COMP:11605"/>
        <dbReference type="ChEBI" id="CHEBI:15378"/>
        <dbReference type="ChEBI" id="CHEBI:30013"/>
        <dbReference type="ChEBI" id="CHEBI:30616"/>
        <dbReference type="ChEBI" id="CHEBI:61977"/>
        <dbReference type="ChEBI" id="CHEBI:456216"/>
        <dbReference type="EC" id="2.7.11.1"/>
    </reaction>
</comment>
<feature type="compositionally biased region" description="Polar residues" evidence="11">
    <location>
        <begin position="591"/>
        <end position="610"/>
    </location>
</feature>
<accession>Q753H7</accession>
<protein>
    <recommendedName>
        <fullName evidence="2">non-specific serine/threonine protein kinase</fullName>
        <ecNumber evidence="2">2.7.11.1</ecNumber>
    </recommendedName>
</protein>
<dbReference type="PANTHER" id="PTHR24356:SF163">
    <property type="entry name" value="3-PHOSPHOINOSITIDE-DEPENDENT PROTEIN KINASE 1-RELATED"/>
    <property type="match status" value="1"/>
</dbReference>
<gene>
    <name evidence="13" type="ORF">AGOS_AFR335C</name>
</gene>
<organism evidence="13 14">
    <name type="scientific">Eremothecium gossypii (strain ATCC 10895 / CBS 109.51 / FGSC 9923 / NRRL Y-1056)</name>
    <name type="common">Yeast</name>
    <name type="synonym">Ashbya gossypii</name>
    <dbReference type="NCBI Taxonomy" id="284811"/>
    <lineage>
        <taxon>Eukaryota</taxon>
        <taxon>Fungi</taxon>
        <taxon>Dikarya</taxon>
        <taxon>Ascomycota</taxon>
        <taxon>Saccharomycotina</taxon>
        <taxon>Saccharomycetes</taxon>
        <taxon>Saccharomycetales</taxon>
        <taxon>Saccharomycetaceae</taxon>
        <taxon>Eremothecium</taxon>
    </lineage>
</organism>
<dbReference type="InterPro" id="IPR017441">
    <property type="entry name" value="Protein_kinase_ATP_BS"/>
</dbReference>
<feature type="region of interest" description="Disordered" evidence="11">
    <location>
        <begin position="82"/>
        <end position="107"/>
    </location>
</feature>
<comment type="catalytic activity">
    <reaction evidence="9">
        <text>L-seryl-[protein] + ATP = O-phospho-L-seryl-[protein] + ADP + H(+)</text>
        <dbReference type="Rhea" id="RHEA:17989"/>
        <dbReference type="Rhea" id="RHEA-COMP:9863"/>
        <dbReference type="Rhea" id="RHEA-COMP:11604"/>
        <dbReference type="ChEBI" id="CHEBI:15378"/>
        <dbReference type="ChEBI" id="CHEBI:29999"/>
        <dbReference type="ChEBI" id="CHEBI:30616"/>
        <dbReference type="ChEBI" id="CHEBI:83421"/>
        <dbReference type="ChEBI" id="CHEBI:456216"/>
        <dbReference type="EC" id="2.7.11.1"/>
    </reaction>
</comment>
<keyword evidence="5 10" id="KW-0547">Nucleotide-binding</keyword>
<dbReference type="AlphaFoldDB" id="Q753H7"/>
<keyword evidence="4" id="KW-0808">Transferase</keyword>
<feature type="compositionally biased region" description="Low complexity" evidence="11">
    <location>
        <begin position="991"/>
        <end position="1012"/>
    </location>
</feature>
<feature type="region of interest" description="Disordered" evidence="11">
    <location>
        <begin position="698"/>
        <end position="723"/>
    </location>
</feature>
<evidence type="ECO:0000259" key="12">
    <source>
        <dbReference type="PROSITE" id="PS50011"/>
    </source>
</evidence>
<keyword evidence="3" id="KW-0723">Serine/threonine-protein kinase</keyword>
<evidence type="ECO:0000256" key="2">
    <source>
        <dbReference type="ARBA" id="ARBA00012513"/>
    </source>
</evidence>
<dbReference type="FunFam" id="1.10.510.10:FF:000534">
    <property type="entry name" value="Serine/threonine-protein kinase PKH2"/>
    <property type="match status" value="1"/>
</dbReference>
<dbReference type="GO" id="GO:0004674">
    <property type="term" value="F:protein serine/threonine kinase activity"/>
    <property type="evidence" value="ECO:0000318"/>
    <property type="project" value="GO_Central"/>
</dbReference>
<feature type="region of interest" description="Disordered" evidence="11">
    <location>
        <begin position="590"/>
        <end position="639"/>
    </location>
</feature>
<feature type="region of interest" description="Disordered" evidence="11">
    <location>
        <begin position="970"/>
        <end position="1033"/>
    </location>
</feature>
<dbReference type="eggNOG" id="KOG0592">
    <property type="taxonomic scope" value="Eukaryota"/>
</dbReference>
<dbReference type="GO" id="GO:0005938">
    <property type="term" value="C:cell cortex"/>
    <property type="evidence" value="ECO:0007669"/>
    <property type="project" value="UniProtKB-ARBA"/>
</dbReference>
<evidence type="ECO:0000313" key="14">
    <source>
        <dbReference type="Proteomes" id="UP000000591"/>
    </source>
</evidence>
<dbReference type="GO" id="GO:0032511">
    <property type="term" value="P:late endosome to vacuole transport via multivesicular body sorting pathway"/>
    <property type="evidence" value="ECO:0007669"/>
    <property type="project" value="UniProtKB-ARBA"/>
</dbReference>
<dbReference type="GO" id="GO:0035556">
    <property type="term" value="P:intracellular signal transduction"/>
    <property type="evidence" value="ECO:0000318"/>
    <property type="project" value="GO_Central"/>
</dbReference>
<dbReference type="CDD" id="cd05581">
    <property type="entry name" value="STKc_PDK1"/>
    <property type="match status" value="1"/>
</dbReference>
<reference evidence="14" key="2">
    <citation type="journal article" date="2013" name="G3 (Bethesda)">
        <title>Genomes of Ashbya fungi isolated from insects reveal four mating-type loci, numerous translocations, lack of transposons, and distinct gene duplications.</title>
        <authorList>
            <person name="Dietrich F.S."/>
            <person name="Voegeli S."/>
            <person name="Kuo S."/>
            <person name="Philippsen P."/>
        </authorList>
    </citation>
    <scope>GENOME REANNOTATION</scope>
    <source>
        <strain evidence="14">ATCC 10895 / CBS 109.51 / FGSC 9923 / NRRL Y-1056</strain>
    </source>
</reference>
<dbReference type="EC" id="2.7.11.1" evidence="2"/>
<feature type="compositionally biased region" description="Polar residues" evidence="11">
    <location>
        <begin position="900"/>
        <end position="945"/>
    </location>
</feature>
<evidence type="ECO:0000256" key="5">
    <source>
        <dbReference type="ARBA" id="ARBA00022741"/>
    </source>
</evidence>
<evidence type="ECO:0000256" key="8">
    <source>
        <dbReference type="ARBA" id="ARBA00047899"/>
    </source>
</evidence>
<dbReference type="SUPFAM" id="SSF56112">
    <property type="entry name" value="Protein kinase-like (PK-like)"/>
    <property type="match status" value="1"/>
</dbReference>
<dbReference type="InterPro" id="IPR039046">
    <property type="entry name" value="PDPK1"/>
</dbReference>
<dbReference type="FunFam" id="3.30.200.20:FF:000191">
    <property type="entry name" value="3-phosphoinositide-dependent protein kinase 2-like"/>
    <property type="match status" value="1"/>
</dbReference>
<dbReference type="PROSITE" id="PS00107">
    <property type="entry name" value="PROTEIN_KINASE_ATP"/>
    <property type="match status" value="1"/>
</dbReference>
<feature type="domain" description="Protein kinase" evidence="12">
    <location>
        <begin position="200"/>
        <end position="463"/>
    </location>
</feature>
<feature type="compositionally biased region" description="Low complexity" evidence="11">
    <location>
        <begin position="616"/>
        <end position="634"/>
    </location>
</feature>
<sequence>MSFEGEKPLIPGDGEKLGRVHALQWRYEGFAGAESVPNLSLESGAHGVPQAHGAGHSYGERLFRPEIGRALTDAAHFIKMSAGGGGGRNNSDSEDSDSVDGLSAGPGAVGRSDCYSVLSGEDAEEDDAYSLESEHMVEGGKAPVEGPMPMQYTSLSVAEAYRRRQEEWAERGAAKLMKDVRDPQTGQITRQLIKKGIKDFKFGEALGDGSYSTVVLATCIESGKKYAAKILNKEYLIKQKKVKYVNIEKNTLQRLNSSRVPGVIKLYFTFQDEANLYFLLEYAPNGDFLSVMKRFGTLSEECTKYYGAQILDAIHHLHKQGIIHRDVKPENILLDKTMKIKLTDFGTAKLIGREDENKPYDLNTRSKSFVGTAEYVSPELLNDNYVDSRCDIWAFGCILFQMVAGKPPFKATNEYLTFQKVMRVQYAFTAGFPMILRDLIKQLLVKKPEQRLTILQIEKHHFFNDINFRNGSVWSNPAPQIAPYKVTAKAMQSVPVKSTKSQLYGDSSRKQSISKPSSSSSSVPSSQRQTQTAPGTSSSVAEPVKLSAPTSKLDSQTARILEHARNEIRERKNMRGTSASAAAAALYGRRPSNSSVWNGNHSPPSASVKTPHSAPAHTAQSSSSHGSPTSTANSGQKSSTQMSKADILWSFYLLKLDERIIKTGDVQITTIKNIDLEGQLTKLNGLLVQPLKNNSKPSFLTNVVRNGKSTNGQTNSDRKLQSMNEQDYYVESEIAWDNVKDERRDRVTVESGDDSGTMFNRLRRFFGSRSDDSFDGFRENTRPLHRTMVLTSYGRCLIFTKMIKPSPVTDLPYEIQYELNLCKEGVSIKEIVTDGNETGLFVIQTPFRSFIFKCGMSDVDQWTAALQKSIRLNNERLALEGKDEGPSEVANLAARMSVGRQASTPKTPNNPIMRSPSKQQHASTTPVKNRAGTQHVTPNNKTISAPGTPALKPNGEGKHERLFESFINRKNTEKQPVQPVPQSSTLVHGLPLSSPRVRVVTPRSSVSASSPHSTRHKSVSSRMFTRTDRSLRR</sequence>
<dbReference type="InParanoid" id="Q753H7"/>
<dbReference type="Proteomes" id="UP000000591">
    <property type="component" value="Chromosome VI"/>
</dbReference>
<dbReference type="InterPro" id="IPR011009">
    <property type="entry name" value="Kinase-like_dom_sf"/>
</dbReference>
<evidence type="ECO:0000256" key="9">
    <source>
        <dbReference type="ARBA" id="ARBA00048679"/>
    </source>
</evidence>
<dbReference type="GO" id="GO:0010606">
    <property type="term" value="P:positive regulation of cytoplasmic mRNA processing body assembly"/>
    <property type="evidence" value="ECO:0007669"/>
    <property type="project" value="UniProtKB-ARBA"/>
</dbReference>
<feature type="compositionally biased region" description="Polar residues" evidence="11">
    <location>
        <begin position="548"/>
        <end position="558"/>
    </location>
</feature>
<evidence type="ECO:0000256" key="11">
    <source>
        <dbReference type="SAM" id="MobiDB-lite"/>
    </source>
</evidence>
<dbReference type="InterPro" id="IPR050236">
    <property type="entry name" value="Ser_Thr_kinase_AGC"/>
</dbReference>
<evidence type="ECO:0000256" key="6">
    <source>
        <dbReference type="ARBA" id="ARBA00022777"/>
    </source>
</evidence>
<comment type="similarity">
    <text evidence="1">Belongs to the protein kinase superfamily. AGC Ser/Thr protein kinase family. PDPK1 subfamily.</text>
</comment>
<dbReference type="PANTHER" id="PTHR24356">
    <property type="entry name" value="SERINE/THREONINE-PROTEIN KINASE"/>
    <property type="match status" value="1"/>
</dbReference>
<dbReference type="HOGENOM" id="CLU_005768_1_0_1"/>
<dbReference type="PROSITE" id="PS50011">
    <property type="entry name" value="PROTEIN_KINASE_DOM"/>
    <property type="match status" value="1"/>
</dbReference>
<dbReference type="STRING" id="284811.Q753H7"/>
<feature type="region of interest" description="Disordered" evidence="11">
    <location>
        <begin position="497"/>
        <end position="558"/>
    </location>
</feature>
<evidence type="ECO:0000256" key="1">
    <source>
        <dbReference type="ARBA" id="ARBA00010006"/>
    </source>
</evidence>
<dbReference type="GO" id="GO:0060211">
    <property type="term" value="P:regulation of nuclear-transcribed mRNA poly(A) tail shortening"/>
    <property type="evidence" value="ECO:0007669"/>
    <property type="project" value="UniProtKB-ARBA"/>
</dbReference>
<reference evidence="13 14" key="1">
    <citation type="journal article" date="2004" name="Science">
        <title>The Ashbya gossypii genome as a tool for mapping the ancient Saccharomyces cerevisiae genome.</title>
        <authorList>
            <person name="Dietrich F.S."/>
            <person name="Voegeli S."/>
            <person name="Brachat S."/>
            <person name="Lerch A."/>
            <person name="Gates K."/>
            <person name="Steiner S."/>
            <person name="Mohr C."/>
            <person name="Pohlmann R."/>
            <person name="Luedi P."/>
            <person name="Choi S."/>
            <person name="Wing R.A."/>
            <person name="Flavier A."/>
            <person name="Gaffney T.D."/>
            <person name="Philippsen P."/>
        </authorList>
    </citation>
    <scope>NUCLEOTIDE SEQUENCE [LARGE SCALE GENOMIC DNA]</scope>
    <source>
        <strain evidence="14">ATCC 10895 / CBS 109.51 / FGSC 9923 / NRRL Y-1056</strain>
    </source>
</reference>
<dbReference type="GeneID" id="4622149"/>
<dbReference type="GO" id="GO:0000196">
    <property type="term" value="P:cell integrity MAPK cascade"/>
    <property type="evidence" value="ECO:0007669"/>
    <property type="project" value="UniProtKB-ARBA"/>
</dbReference>
<evidence type="ECO:0000256" key="3">
    <source>
        <dbReference type="ARBA" id="ARBA00022527"/>
    </source>
</evidence>
<evidence type="ECO:0000256" key="4">
    <source>
        <dbReference type="ARBA" id="ARBA00022679"/>
    </source>
</evidence>
<evidence type="ECO:0000313" key="13">
    <source>
        <dbReference type="EMBL" id="AAS53706.1"/>
    </source>
</evidence>
<dbReference type="KEGG" id="ago:AGOS_AFR335C"/>
<feature type="compositionally biased region" description="Low complexity" evidence="11">
    <location>
        <begin position="510"/>
        <end position="528"/>
    </location>
</feature>
<dbReference type="PROSITE" id="PS00108">
    <property type="entry name" value="PROTEIN_KINASE_ST"/>
    <property type="match status" value="1"/>
</dbReference>
<feature type="binding site" evidence="10">
    <location>
        <position position="229"/>
    </location>
    <ligand>
        <name>ATP</name>
        <dbReference type="ChEBI" id="CHEBI:30616"/>
    </ligand>
</feature>
<name>Q753H7_EREGS</name>
<dbReference type="Pfam" id="PF00069">
    <property type="entry name" value="Pkinase"/>
    <property type="match status" value="1"/>
</dbReference>
<evidence type="ECO:0000256" key="7">
    <source>
        <dbReference type="ARBA" id="ARBA00022840"/>
    </source>
</evidence>
<feature type="compositionally biased region" description="Polar residues" evidence="11">
    <location>
        <begin position="529"/>
        <end position="540"/>
    </location>
</feature>
<dbReference type="EMBL" id="AE016819">
    <property type="protein sequence ID" value="AAS53706.1"/>
    <property type="molecule type" value="Genomic_DNA"/>
</dbReference>
<evidence type="ECO:0000256" key="10">
    <source>
        <dbReference type="PROSITE-ProRule" id="PRU10141"/>
    </source>
</evidence>
<dbReference type="FunCoup" id="Q753H7">
    <property type="interactions" value="399"/>
</dbReference>
<feature type="region of interest" description="Disordered" evidence="11">
    <location>
        <begin position="895"/>
        <end position="956"/>
    </location>
</feature>
<dbReference type="RefSeq" id="NP_985882.1">
    <property type="nucleotide sequence ID" value="NM_211237.1"/>
</dbReference>
<dbReference type="InterPro" id="IPR000719">
    <property type="entry name" value="Prot_kinase_dom"/>
</dbReference>
<dbReference type="OrthoDB" id="347657at2759"/>
<dbReference type="SMART" id="SM00220">
    <property type="entry name" value="S_TKc"/>
    <property type="match status" value="1"/>
</dbReference>
<dbReference type="OMA" id="VMKVQYA"/>
<dbReference type="GO" id="GO:0005524">
    <property type="term" value="F:ATP binding"/>
    <property type="evidence" value="ECO:0007669"/>
    <property type="project" value="UniProtKB-UniRule"/>
</dbReference>
<keyword evidence="14" id="KW-1185">Reference proteome</keyword>
<keyword evidence="6" id="KW-0418">Kinase</keyword>
<proteinExistence type="inferred from homology"/>
<dbReference type="InterPro" id="IPR008271">
    <property type="entry name" value="Ser/Thr_kinase_AS"/>
</dbReference>
<dbReference type="Gene3D" id="1.10.510.10">
    <property type="entry name" value="Transferase(Phosphotransferase) domain 1"/>
    <property type="match status" value="1"/>
</dbReference>
<keyword evidence="7 10" id="KW-0067">ATP-binding</keyword>